<evidence type="ECO:0000313" key="2">
    <source>
        <dbReference type="EMBL" id="CAE7547469.1"/>
    </source>
</evidence>
<reference evidence="2" key="1">
    <citation type="submission" date="2021-02" db="EMBL/GenBank/DDBJ databases">
        <authorList>
            <person name="Dougan E. K."/>
            <person name="Rhodes N."/>
            <person name="Thang M."/>
            <person name="Chan C."/>
        </authorList>
    </citation>
    <scope>NUCLEOTIDE SEQUENCE</scope>
</reference>
<comment type="caution">
    <text evidence="2">The sequence shown here is derived from an EMBL/GenBank/DDBJ whole genome shotgun (WGS) entry which is preliminary data.</text>
</comment>
<keyword evidence="3" id="KW-1185">Reference proteome</keyword>
<feature type="region of interest" description="Disordered" evidence="1">
    <location>
        <begin position="311"/>
        <end position="341"/>
    </location>
</feature>
<dbReference type="Proteomes" id="UP000601435">
    <property type="component" value="Unassembled WGS sequence"/>
</dbReference>
<dbReference type="EMBL" id="CAJNJA010025696">
    <property type="protein sequence ID" value="CAE7547469.1"/>
    <property type="molecule type" value="Genomic_DNA"/>
</dbReference>
<proteinExistence type="predicted"/>
<dbReference type="OrthoDB" id="10360498at2759"/>
<name>A0A812U1A9_9DINO</name>
<organism evidence="2 3">
    <name type="scientific">Symbiodinium necroappetens</name>
    <dbReference type="NCBI Taxonomy" id="1628268"/>
    <lineage>
        <taxon>Eukaryota</taxon>
        <taxon>Sar</taxon>
        <taxon>Alveolata</taxon>
        <taxon>Dinophyceae</taxon>
        <taxon>Suessiales</taxon>
        <taxon>Symbiodiniaceae</taxon>
        <taxon>Symbiodinium</taxon>
    </lineage>
</organism>
<accession>A0A812U1A9</accession>
<feature type="region of interest" description="Disordered" evidence="1">
    <location>
        <begin position="129"/>
        <end position="161"/>
    </location>
</feature>
<dbReference type="AlphaFoldDB" id="A0A812U1A9"/>
<protein>
    <submittedName>
        <fullName evidence="2">Uncharacterized protein</fullName>
    </submittedName>
</protein>
<gene>
    <name evidence="2" type="ORF">SNEC2469_LOCUS15776</name>
</gene>
<evidence type="ECO:0000313" key="3">
    <source>
        <dbReference type="Proteomes" id="UP000601435"/>
    </source>
</evidence>
<sequence length="525" mass="56776">MSGVTSTLVWRDAIIKENRCRVYDPYNNDKAVNRSELIRIVIQHKATDAVLLQVSAISPQRAVAIPEIAGYQQTSQFAANRESLSGLAITFFTTCFRGRGGWSSRSLGALENRVMRSVVRGPGCRRGCESPRLGRENLPQSEPKPDDALPCESEGEDTFPEVEEQPPVLGAQPSKLQPGPRCNVDSELARAGLKPYAGLTSPQGALAVRGKGKTPCQLLRGSHNSVPRMACDAEDAERLESLQSVLSSLELVLEAWDRQISASRKGLQALQAVKGAVSEASAAEEAAEAEAALLDALAASKAIEVHVATGAGEREAGQSARRSSVTSGHGDPLTVPAHEHPESCPRVFPRVVFRGSFREMRRPAKDAAFDVQGPQFQSPVADSMPSCGAARFNKDVWERARRRGEAMLSESQAGAFACYRETLPKALKAPQGGQAKIRRLQVSTEEKILRCYQEMAAGSGMGRGGFLLSANLDRFIALIQEHVSLMLGLEPNKAWSFAALRSRLDQVCEDDFLRPCPVGGHRTGP</sequence>
<evidence type="ECO:0000256" key="1">
    <source>
        <dbReference type="SAM" id="MobiDB-lite"/>
    </source>
</evidence>